<evidence type="ECO:0000313" key="2">
    <source>
        <dbReference type="EMBL" id="MBT1685460.1"/>
    </source>
</evidence>
<dbReference type="EMBL" id="JAHESC010000003">
    <property type="protein sequence ID" value="MBT1685460.1"/>
    <property type="molecule type" value="Genomic_DNA"/>
</dbReference>
<reference evidence="2 3" key="1">
    <citation type="submission" date="2021-05" db="EMBL/GenBank/DDBJ databases">
        <title>A Polyphasic approach of four new species of the genus Ohtaekwangia: Ohtaekwangia histidinii sp. nov., Ohtaekwangia cretensis sp. nov., Ohtaekwangia indiensis sp. nov., Ohtaekwangia reichenbachii sp. nov. from diverse environment.</title>
        <authorList>
            <person name="Octaviana S."/>
        </authorList>
    </citation>
    <scope>NUCLEOTIDE SEQUENCE [LARGE SCALE GENOMIC DNA]</scope>
    <source>
        <strain evidence="2 3">PWU37</strain>
    </source>
</reference>
<keyword evidence="1" id="KW-1133">Transmembrane helix</keyword>
<accession>A0AAP2GGF9</accession>
<keyword evidence="1" id="KW-0812">Transmembrane</keyword>
<gene>
    <name evidence="2" type="ORF">KK078_02770</name>
</gene>
<dbReference type="Proteomes" id="UP001319180">
    <property type="component" value="Unassembled WGS sequence"/>
</dbReference>
<evidence type="ECO:0000313" key="3">
    <source>
        <dbReference type="Proteomes" id="UP001319180"/>
    </source>
</evidence>
<keyword evidence="1" id="KW-0472">Membrane</keyword>
<dbReference type="AlphaFoldDB" id="A0AAP2GGF9"/>
<organism evidence="2 3">
    <name type="scientific">Dawidia soli</name>
    <dbReference type="NCBI Taxonomy" id="2782352"/>
    <lineage>
        <taxon>Bacteria</taxon>
        <taxon>Pseudomonadati</taxon>
        <taxon>Bacteroidota</taxon>
        <taxon>Cytophagia</taxon>
        <taxon>Cytophagales</taxon>
        <taxon>Chryseotaleaceae</taxon>
        <taxon>Dawidia</taxon>
    </lineage>
</organism>
<feature type="transmembrane region" description="Helical" evidence="1">
    <location>
        <begin position="139"/>
        <end position="160"/>
    </location>
</feature>
<dbReference type="RefSeq" id="WP_254088710.1">
    <property type="nucleotide sequence ID" value="NZ_JAHESC010000003.1"/>
</dbReference>
<dbReference type="Gene3D" id="2.60.120.200">
    <property type="match status" value="1"/>
</dbReference>
<evidence type="ECO:0000256" key="1">
    <source>
        <dbReference type="SAM" id="Phobius"/>
    </source>
</evidence>
<name>A0AAP2GGF9_9BACT</name>
<sequence length="403" mass="45341">MKEQQEAAFNALFREACAKCLGQVAHAPLTEADARLLSIDIHEQTGLTIGVKSLRNYSLYILGHKEGKKENPSVATRDTLARYVLGAPYTDEVQRKDHEGHHPYWFRYKSRFQVSTAGSPETTLPGLPRHRRRRLEIRWVTGMIILLLLITSVWALRPWFTRGETKTVTEHFTFVQTDSLSGRGWILENPDTAWWSKRADRAGHLALYTLPGDNWSTGNGSTSITNLLYRTIPTGCFTTEIHLTGFFPVHNWQQVGILLAENKTFTGKVLRLSIGYNSFFGGYDKPAEIMLQAMSSSGSGDLSKPEEIAHVTLFTLEPEQEILAKNNLARTALKIERHGHHYRFLFAIGSMEGFAFKEAAHGDFTINPRYMGLFAIQGTAPPAPPVPAWIDSYHFASIHCDNP</sequence>
<protein>
    <submittedName>
        <fullName evidence="2">Uncharacterized protein</fullName>
    </submittedName>
</protein>
<proteinExistence type="predicted"/>
<comment type="caution">
    <text evidence="2">The sequence shown here is derived from an EMBL/GenBank/DDBJ whole genome shotgun (WGS) entry which is preliminary data.</text>
</comment>
<keyword evidence="3" id="KW-1185">Reference proteome</keyword>